<dbReference type="AlphaFoldDB" id="A0A840V6Q1"/>
<comment type="caution">
    <text evidence="2">The sequence shown here is derived from an EMBL/GenBank/DDBJ whole genome shotgun (WGS) entry which is preliminary data.</text>
</comment>
<gene>
    <name evidence="2" type="ORF">HNR46_004207</name>
</gene>
<proteinExistence type="predicted"/>
<dbReference type="RefSeq" id="WP_221285309.1">
    <property type="nucleotide sequence ID" value="NZ_JACHFD010000049.1"/>
</dbReference>
<organism evidence="2 3">
    <name type="scientific">Haloferula luteola</name>
    <dbReference type="NCBI Taxonomy" id="595692"/>
    <lineage>
        <taxon>Bacteria</taxon>
        <taxon>Pseudomonadati</taxon>
        <taxon>Verrucomicrobiota</taxon>
        <taxon>Verrucomicrobiia</taxon>
        <taxon>Verrucomicrobiales</taxon>
        <taxon>Verrucomicrobiaceae</taxon>
        <taxon>Haloferula</taxon>
    </lineage>
</organism>
<protein>
    <submittedName>
        <fullName evidence="2">Uncharacterized protein</fullName>
    </submittedName>
</protein>
<evidence type="ECO:0000313" key="3">
    <source>
        <dbReference type="Proteomes" id="UP000557717"/>
    </source>
</evidence>
<reference evidence="2 3" key="1">
    <citation type="submission" date="2020-08" db="EMBL/GenBank/DDBJ databases">
        <title>Genomic Encyclopedia of Type Strains, Phase IV (KMG-IV): sequencing the most valuable type-strain genomes for metagenomic binning, comparative biology and taxonomic classification.</title>
        <authorList>
            <person name="Goeker M."/>
        </authorList>
    </citation>
    <scope>NUCLEOTIDE SEQUENCE [LARGE SCALE GENOMIC DNA]</scope>
    <source>
        <strain evidence="2 3">YC6886</strain>
    </source>
</reference>
<keyword evidence="1" id="KW-1133">Transmembrane helix</keyword>
<evidence type="ECO:0000313" key="2">
    <source>
        <dbReference type="EMBL" id="MBB5353937.1"/>
    </source>
</evidence>
<keyword evidence="1" id="KW-0812">Transmembrane</keyword>
<feature type="transmembrane region" description="Helical" evidence="1">
    <location>
        <begin position="99"/>
        <end position="121"/>
    </location>
</feature>
<evidence type="ECO:0000256" key="1">
    <source>
        <dbReference type="SAM" id="Phobius"/>
    </source>
</evidence>
<sequence length="134" mass="14943">MTSADDDSRRERMLDSVCRRVMWGDRHEDILQSLAAKGLTDDEAARILGEAQRERIRTIRAVYWPRIWWGLLFIAVGVGLIWLIWTLTEGYTVWSSRAVILPAAPAAFGLWKLCGGLVGVLTAGSRTGSIAEID</sequence>
<feature type="transmembrane region" description="Helical" evidence="1">
    <location>
        <begin position="67"/>
        <end position="87"/>
    </location>
</feature>
<keyword evidence="1" id="KW-0472">Membrane</keyword>
<accession>A0A840V6Q1</accession>
<dbReference type="Proteomes" id="UP000557717">
    <property type="component" value="Unassembled WGS sequence"/>
</dbReference>
<name>A0A840V6Q1_9BACT</name>
<keyword evidence="3" id="KW-1185">Reference proteome</keyword>
<dbReference type="EMBL" id="JACHFD010000049">
    <property type="protein sequence ID" value="MBB5353937.1"/>
    <property type="molecule type" value="Genomic_DNA"/>
</dbReference>